<gene>
    <name evidence="2" type="ORF">DGAL_LOCUS14500</name>
</gene>
<name>A0A8J2S1B6_9CRUS</name>
<keyword evidence="3" id="KW-1185">Reference proteome</keyword>
<sequence>MDSYNNHQKMKNIGDSIRNVANKNLQIERLSQDKTRLQCELDDVCKKLEVERMRLRDMDYAAQHPTQNAGHGWNFNTRISFANSILLNSHSLKEECSRLQQKKSHLIQQIQCVDQQISSLRS</sequence>
<dbReference type="OrthoDB" id="10339432at2759"/>
<accession>A0A8J2S1B6</accession>
<proteinExistence type="predicted"/>
<comment type="caution">
    <text evidence="2">The sequence shown here is derived from an EMBL/GenBank/DDBJ whole genome shotgun (WGS) entry which is preliminary data.</text>
</comment>
<organism evidence="2 3">
    <name type="scientific">Daphnia galeata</name>
    <dbReference type="NCBI Taxonomy" id="27404"/>
    <lineage>
        <taxon>Eukaryota</taxon>
        <taxon>Metazoa</taxon>
        <taxon>Ecdysozoa</taxon>
        <taxon>Arthropoda</taxon>
        <taxon>Crustacea</taxon>
        <taxon>Branchiopoda</taxon>
        <taxon>Diplostraca</taxon>
        <taxon>Cladocera</taxon>
        <taxon>Anomopoda</taxon>
        <taxon>Daphniidae</taxon>
        <taxon>Daphnia</taxon>
    </lineage>
</organism>
<keyword evidence="1" id="KW-0175">Coiled coil</keyword>
<reference evidence="2" key="1">
    <citation type="submission" date="2021-11" db="EMBL/GenBank/DDBJ databases">
        <authorList>
            <person name="Schell T."/>
        </authorList>
    </citation>
    <scope>NUCLEOTIDE SEQUENCE</scope>
    <source>
        <strain evidence="2">M5</strain>
    </source>
</reference>
<evidence type="ECO:0000313" key="2">
    <source>
        <dbReference type="EMBL" id="CAH0110892.1"/>
    </source>
</evidence>
<evidence type="ECO:0000313" key="3">
    <source>
        <dbReference type="Proteomes" id="UP000789390"/>
    </source>
</evidence>
<dbReference type="Proteomes" id="UP000789390">
    <property type="component" value="Unassembled WGS sequence"/>
</dbReference>
<protein>
    <submittedName>
        <fullName evidence="2">Uncharacterized protein</fullName>
    </submittedName>
</protein>
<evidence type="ECO:0000256" key="1">
    <source>
        <dbReference type="SAM" id="Coils"/>
    </source>
</evidence>
<dbReference type="EMBL" id="CAKKLH010000308">
    <property type="protein sequence ID" value="CAH0110892.1"/>
    <property type="molecule type" value="Genomic_DNA"/>
</dbReference>
<feature type="coiled-coil region" evidence="1">
    <location>
        <begin position="20"/>
        <end position="47"/>
    </location>
</feature>
<dbReference type="AlphaFoldDB" id="A0A8J2S1B6"/>